<dbReference type="KEGG" id="crq:GCK72_022734"/>
<dbReference type="GeneID" id="78777549"/>
<name>A0A6A5FV58_CAERE</name>
<protein>
    <submittedName>
        <fullName evidence="1">Uncharacterized protein</fullName>
    </submittedName>
</protein>
<dbReference type="Proteomes" id="UP000483820">
    <property type="component" value="Chromosome X"/>
</dbReference>
<dbReference type="RefSeq" id="XP_053578594.1">
    <property type="nucleotide sequence ID" value="XM_053735028.1"/>
</dbReference>
<proteinExistence type="predicted"/>
<accession>A0A6A5FV58</accession>
<dbReference type="CTD" id="78777549"/>
<reference evidence="1 2" key="1">
    <citation type="submission" date="2019-12" db="EMBL/GenBank/DDBJ databases">
        <title>Chromosome-level assembly of the Caenorhabditis remanei genome.</title>
        <authorList>
            <person name="Teterina A.A."/>
            <person name="Willis J.H."/>
            <person name="Phillips P.C."/>
        </authorList>
    </citation>
    <scope>NUCLEOTIDE SEQUENCE [LARGE SCALE GENOMIC DNA]</scope>
    <source>
        <strain evidence="1 2">PX506</strain>
        <tissue evidence="1">Whole organism</tissue>
    </source>
</reference>
<comment type="caution">
    <text evidence="1">The sequence shown here is derived from an EMBL/GenBank/DDBJ whole genome shotgun (WGS) entry which is preliminary data.</text>
</comment>
<dbReference type="EMBL" id="WUAV01000006">
    <property type="protein sequence ID" value="KAF1746281.1"/>
    <property type="molecule type" value="Genomic_DNA"/>
</dbReference>
<dbReference type="AlphaFoldDB" id="A0A6A5FV58"/>
<organism evidence="1 2">
    <name type="scientific">Caenorhabditis remanei</name>
    <name type="common">Caenorhabditis vulgaris</name>
    <dbReference type="NCBI Taxonomy" id="31234"/>
    <lineage>
        <taxon>Eukaryota</taxon>
        <taxon>Metazoa</taxon>
        <taxon>Ecdysozoa</taxon>
        <taxon>Nematoda</taxon>
        <taxon>Chromadorea</taxon>
        <taxon>Rhabditida</taxon>
        <taxon>Rhabditina</taxon>
        <taxon>Rhabditomorpha</taxon>
        <taxon>Rhabditoidea</taxon>
        <taxon>Rhabditidae</taxon>
        <taxon>Peloderinae</taxon>
        <taxon>Caenorhabditis</taxon>
    </lineage>
</organism>
<evidence type="ECO:0000313" key="2">
    <source>
        <dbReference type="Proteomes" id="UP000483820"/>
    </source>
</evidence>
<evidence type="ECO:0000313" key="1">
    <source>
        <dbReference type="EMBL" id="KAF1746281.1"/>
    </source>
</evidence>
<gene>
    <name evidence="1" type="ORF">GCK72_022734</name>
</gene>
<sequence length="70" mass="8425">MLIYFPMEISQYIATRTPPALIRRPGMPHLLLSPEDVFNNWNGWKIIEEIRQMRVYLNFQLRVYFNIPTA</sequence>